<evidence type="ECO:0000256" key="1">
    <source>
        <dbReference type="ARBA" id="ARBA00005801"/>
    </source>
</evidence>
<dbReference type="GO" id="GO:0004190">
    <property type="term" value="F:aspartic-type endopeptidase activity"/>
    <property type="evidence" value="ECO:0007669"/>
    <property type="project" value="InterPro"/>
</dbReference>
<feature type="transmembrane region" description="Helical" evidence="2">
    <location>
        <begin position="92"/>
        <end position="114"/>
    </location>
</feature>
<keyword evidence="2" id="KW-0472">Membrane</keyword>
<dbReference type="Proteomes" id="UP000304148">
    <property type="component" value="Chromosome"/>
</dbReference>
<feature type="transmembrane region" description="Helical" evidence="2">
    <location>
        <begin position="25"/>
        <end position="44"/>
    </location>
</feature>
<evidence type="ECO:0000313" key="5">
    <source>
        <dbReference type="Proteomes" id="UP000304148"/>
    </source>
</evidence>
<dbReference type="GO" id="GO:0005886">
    <property type="term" value="C:plasma membrane"/>
    <property type="evidence" value="ECO:0007669"/>
    <property type="project" value="TreeGrafter"/>
</dbReference>
<proteinExistence type="inferred from homology"/>
<dbReference type="GO" id="GO:0006465">
    <property type="term" value="P:signal peptide processing"/>
    <property type="evidence" value="ECO:0007669"/>
    <property type="project" value="TreeGrafter"/>
</dbReference>
<keyword evidence="2" id="KW-1133">Transmembrane helix</keyword>
<dbReference type="RefSeq" id="WP_138187702.1">
    <property type="nucleotide sequence ID" value="NZ_LS992241.1"/>
</dbReference>
<evidence type="ECO:0000313" key="4">
    <source>
        <dbReference type="EMBL" id="SYX85799.1"/>
    </source>
</evidence>
<protein>
    <submittedName>
        <fullName evidence="4">Flp pilus assembly protein CpaA</fullName>
    </submittedName>
</protein>
<comment type="similarity">
    <text evidence="1">Belongs to the peptidase A24 family.</text>
</comment>
<gene>
    <name evidence="4" type="ORF">PBLR_14221</name>
</gene>
<name>A0A383RHH7_PAEAL</name>
<reference evidence="5" key="1">
    <citation type="submission" date="2018-08" db="EMBL/GenBank/DDBJ databases">
        <authorList>
            <person name="Chevrot R."/>
        </authorList>
    </citation>
    <scope>NUCLEOTIDE SEQUENCE [LARGE SCALE GENOMIC DNA]</scope>
</reference>
<feature type="domain" description="Prepilin type IV endopeptidase peptidase" evidence="3">
    <location>
        <begin position="7"/>
        <end position="108"/>
    </location>
</feature>
<accession>A0A383RHH7</accession>
<dbReference type="Pfam" id="PF01478">
    <property type="entry name" value="Peptidase_A24"/>
    <property type="match status" value="1"/>
</dbReference>
<evidence type="ECO:0000256" key="2">
    <source>
        <dbReference type="SAM" id="Phobius"/>
    </source>
</evidence>
<dbReference type="InterPro" id="IPR050882">
    <property type="entry name" value="Prepilin_peptidase/N-MTase"/>
</dbReference>
<dbReference type="PANTHER" id="PTHR30487:SF0">
    <property type="entry name" value="PREPILIN LEADER PEPTIDASE_N-METHYLTRANSFERASE-RELATED"/>
    <property type="match status" value="1"/>
</dbReference>
<dbReference type="EMBL" id="LS992241">
    <property type="protein sequence ID" value="SYX85799.1"/>
    <property type="molecule type" value="Genomic_DNA"/>
</dbReference>
<dbReference type="PANTHER" id="PTHR30487">
    <property type="entry name" value="TYPE 4 PREPILIN-LIKE PROTEINS LEADER PEPTIDE-PROCESSING ENZYME"/>
    <property type="match status" value="1"/>
</dbReference>
<organism evidence="4 5">
    <name type="scientific">Paenibacillus alvei</name>
    <name type="common">Bacillus alvei</name>
    <dbReference type="NCBI Taxonomy" id="44250"/>
    <lineage>
        <taxon>Bacteria</taxon>
        <taxon>Bacillati</taxon>
        <taxon>Bacillota</taxon>
        <taxon>Bacilli</taxon>
        <taxon>Bacillales</taxon>
        <taxon>Paenibacillaceae</taxon>
        <taxon>Paenibacillus</taxon>
    </lineage>
</organism>
<feature type="transmembrane region" description="Helical" evidence="2">
    <location>
        <begin position="51"/>
        <end position="72"/>
    </location>
</feature>
<evidence type="ECO:0000259" key="3">
    <source>
        <dbReference type="Pfam" id="PF01478"/>
    </source>
</evidence>
<dbReference type="AlphaFoldDB" id="A0A383RHH7"/>
<dbReference type="Gene3D" id="1.20.120.1220">
    <property type="match status" value="1"/>
</dbReference>
<keyword evidence="2" id="KW-0812">Transmembrane</keyword>
<dbReference type="InterPro" id="IPR000045">
    <property type="entry name" value="Prepilin_IV_endopep_pep"/>
</dbReference>
<sequence>MMWSSWLCGILLVAAFTTDLRTRKIPNYLTVSIVLAALTGYCAVSGWDGLVFSLFGAGCGFGIMLVLFLLRAVGAGDVKLFAAIGASMGANFAWETFIYAIIYGGLIAAGIMLFGHGRRWRRFGIAIIQFFWLRSVTPLKQLTLNPATFPFMWAVLPAAATVYWTQLWI</sequence>